<dbReference type="EMBL" id="FVGW01000004">
    <property type="protein sequence ID" value="SKM11552.1"/>
    <property type="molecule type" value="Genomic_DNA"/>
</dbReference>
<proteinExistence type="predicted"/>
<accession>A0A1U2D0U1</accession>
<evidence type="ECO:0000313" key="2">
    <source>
        <dbReference type="Proteomes" id="UP000190074"/>
    </source>
</evidence>
<dbReference type="AlphaFoldDB" id="A0A1U2D0U1"/>
<name>A0A1U2D0U1_9MYCO</name>
<protein>
    <submittedName>
        <fullName evidence="1">Uncharacterized protein</fullName>
    </submittedName>
</protein>
<reference evidence="1 2" key="1">
    <citation type="submission" date="2016-11" db="EMBL/GenBank/DDBJ databases">
        <authorList>
            <consortium name="Pathogen Informatics"/>
        </authorList>
    </citation>
    <scope>NUCLEOTIDE SEQUENCE [LARGE SCALE GENOMIC DNA]</scope>
    <source>
        <strain evidence="1 2">911</strain>
    </source>
</reference>
<dbReference type="RefSeq" id="WP_231863779.1">
    <property type="nucleotide sequence ID" value="NZ_FVAP01000003.1"/>
</dbReference>
<sequence length="179" mass="19867">MARHQPPVGRRQYKAAAGHHKIPYTPQKTYTTTLFVAVLATAHRDLDANHYIIRLREAAHKLRTVQKLAKQVGIYGGDDLSSRIATAEAVGSAGAGRSTSQRAYVTDGCTPPVSRCEDALVVEDASVAQARELLASLYEYVGKVSASIVKAENLIRYTQRHRSSYRHHRLRLDGMREDL</sequence>
<dbReference type="Proteomes" id="UP000190074">
    <property type="component" value="Unassembled WGS sequence"/>
</dbReference>
<organism evidence="1 2">
    <name type="scientific">Mycobacteroides abscessus subsp. massiliense</name>
    <dbReference type="NCBI Taxonomy" id="1962118"/>
    <lineage>
        <taxon>Bacteria</taxon>
        <taxon>Bacillati</taxon>
        <taxon>Actinomycetota</taxon>
        <taxon>Actinomycetes</taxon>
        <taxon>Mycobacteriales</taxon>
        <taxon>Mycobacteriaceae</taxon>
        <taxon>Mycobacteroides</taxon>
        <taxon>Mycobacteroides abscessus</taxon>
    </lineage>
</organism>
<evidence type="ECO:0000313" key="1">
    <source>
        <dbReference type="EMBL" id="SKM11552.1"/>
    </source>
</evidence>
<gene>
    <name evidence="1" type="ORF">SAMEA2259716_02701</name>
</gene>